<dbReference type="Proteomes" id="UP000006039">
    <property type="component" value="Unassembled WGS sequence"/>
</dbReference>
<feature type="compositionally biased region" description="Pro residues" evidence="1">
    <location>
        <begin position="184"/>
        <end position="193"/>
    </location>
</feature>
<feature type="compositionally biased region" description="Polar residues" evidence="1">
    <location>
        <begin position="306"/>
        <end position="316"/>
    </location>
</feature>
<feature type="compositionally biased region" description="Basic and acidic residues" evidence="1">
    <location>
        <begin position="159"/>
        <end position="180"/>
    </location>
</feature>
<protein>
    <submittedName>
        <fullName evidence="2 3">Uncharacterized protein</fullName>
    </submittedName>
</protein>
<feature type="compositionally biased region" description="Pro residues" evidence="1">
    <location>
        <begin position="232"/>
        <end position="247"/>
    </location>
</feature>
<organism evidence="2">
    <name type="scientific">Gaeumannomyces tritici (strain R3-111a-1)</name>
    <name type="common">Wheat and barley take-all root rot fungus</name>
    <name type="synonym">Gaeumannomyces graminis var. tritici</name>
    <dbReference type="NCBI Taxonomy" id="644352"/>
    <lineage>
        <taxon>Eukaryota</taxon>
        <taxon>Fungi</taxon>
        <taxon>Dikarya</taxon>
        <taxon>Ascomycota</taxon>
        <taxon>Pezizomycotina</taxon>
        <taxon>Sordariomycetes</taxon>
        <taxon>Sordariomycetidae</taxon>
        <taxon>Magnaporthales</taxon>
        <taxon>Magnaporthaceae</taxon>
        <taxon>Gaeumannomyces</taxon>
    </lineage>
</organism>
<feature type="compositionally biased region" description="Pro residues" evidence="1">
    <location>
        <begin position="205"/>
        <end position="214"/>
    </location>
</feature>
<reference evidence="2" key="3">
    <citation type="submission" date="2010-09" db="EMBL/GenBank/DDBJ databases">
        <title>Annotation of Gaeumannomyces graminis var. tritici R3-111a-1.</title>
        <authorList>
            <consortium name="The Broad Institute Genome Sequencing Platform"/>
            <person name="Ma L.-J."/>
            <person name="Dead R."/>
            <person name="Young S.K."/>
            <person name="Zeng Q."/>
            <person name="Gargeya S."/>
            <person name="Fitzgerald M."/>
            <person name="Haas B."/>
            <person name="Abouelleil A."/>
            <person name="Alvarado L."/>
            <person name="Arachchi H.M."/>
            <person name="Berlin A."/>
            <person name="Brown A."/>
            <person name="Chapman S.B."/>
            <person name="Chen Z."/>
            <person name="Dunbar C."/>
            <person name="Freedman E."/>
            <person name="Gearin G."/>
            <person name="Gellesch M."/>
            <person name="Goldberg J."/>
            <person name="Griggs A."/>
            <person name="Gujja S."/>
            <person name="Heiman D."/>
            <person name="Howarth C."/>
            <person name="Larson L."/>
            <person name="Lui A."/>
            <person name="MacDonald P.J.P."/>
            <person name="Mehta T."/>
            <person name="Montmayeur A."/>
            <person name="Murphy C."/>
            <person name="Neiman D."/>
            <person name="Pearson M."/>
            <person name="Priest M."/>
            <person name="Roberts A."/>
            <person name="Saif S."/>
            <person name="Shea T."/>
            <person name="Shenoy N."/>
            <person name="Sisk P."/>
            <person name="Stolte C."/>
            <person name="Sykes S."/>
            <person name="Yandava C."/>
            <person name="Wortman J."/>
            <person name="Nusbaum C."/>
            <person name="Birren B."/>
        </authorList>
    </citation>
    <scope>NUCLEOTIDE SEQUENCE</scope>
    <source>
        <strain evidence="2">R3-111a-1</strain>
    </source>
</reference>
<evidence type="ECO:0000313" key="3">
    <source>
        <dbReference type="EnsemblFungi" id="EJT68664"/>
    </source>
</evidence>
<feature type="compositionally biased region" description="Low complexity" evidence="1">
    <location>
        <begin position="215"/>
        <end position="231"/>
    </location>
</feature>
<dbReference type="EMBL" id="GL385443">
    <property type="protein sequence ID" value="EJT68664.1"/>
    <property type="molecule type" value="Genomic_DNA"/>
</dbReference>
<reference evidence="3" key="5">
    <citation type="submission" date="2018-04" db="UniProtKB">
        <authorList>
            <consortium name="EnsemblFungi"/>
        </authorList>
    </citation>
    <scope>IDENTIFICATION</scope>
    <source>
        <strain evidence="3">R3-111a-1</strain>
    </source>
</reference>
<keyword evidence="4" id="KW-1185">Reference proteome</keyword>
<dbReference type="OrthoDB" id="4366798at2759"/>
<proteinExistence type="predicted"/>
<reference evidence="2" key="2">
    <citation type="submission" date="2010-07" db="EMBL/GenBank/DDBJ databases">
        <authorList>
            <consortium name="The Broad Institute Genome Sequencing Platform"/>
            <consortium name="Broad Institute Genome Sequencing Center for Infectious Disease"/>
            <person name="Ma L.-J."/>
            <person name="Dead R."/>
            <person name="Young S."/>
            <person name="Zeng Q."/>
            <person name="Koehrsen M."/>
            <person name="Alvarado L."/>
            <person name="Berlin A."/>
            <person name="Chapman S.B."/>
            <person name="Chen Z."/>
            <person name="Freedman E."/>
            <person name="Gellesch M."/>
            <person name="Goldberg J."/>
            <person name="Griggs A."/>
            <person name="Gujja S."/>
            <person name="Heilman E.R."/>
            <person name="Heiman D."/>
            <person name="Hepburn T."/>
            <person name="Howarth C."/>
            <person name="Jen D."/>
            <person name="Larson L."/>
            <person name="Mehta T."/>
            <person name="Neiman D."/>
            <person name="Pearson M."/>
            <person name="Roberts A."/>
            <person name="Saif S."/>
            <person name="Shea T."/>
            <person name="Shenoy N."/>
            <person name="Sisk P."/>
            <person name="Stolte C."/>
            <person name="Sykes S."/>
            <person name="Walk T."/>
            <person name="White J."/>
            <person name="Yandava C."/>
            <person name="Haas B."/>
            <person name="Nusbaum C."/>
            <person name="Birren B."/>
        </authorList>
    </citation>
    <scope>NUCLEOTIDE SEQUENCE</scope>
    <source>
        <strain evidence="2">R3-111a-1</strain>
    </source>
</reference>
<dbReference type="STRING" id="644352.J3PJT0"/>
<evidence type="ECO:0000256" key="1">
    <source>
        <dbReference type="SAM" id="MobiDB-lite"/>
    </source>
</evidence>
<evidence type="ECO:0000313" key="2">
    <source>
        <dbReference type="EMBL" id="EJT68664.1"/>
    </source>
</evidence>
<reference evidence="4" key="1">
    <citation type="submission" date="2010-07" db="EMBL/GenBank/DDBJ databases">
        <title>The genome sequence of Gaeumannomyces graminis var. tritici strain R3-111a-1.</title>
        <authorList>
            <consortium name="The Broad Institute Genome Sequencing Platform"/>
            <person name="Ma L.-J."/>
            <person name="Dead R."/>
            <person name="Young S."/>
            <person name="Zeng Q."/>
            <person name="Koehrsen M."/>
            <person name="Alvarado L."/>
            <person name="Berlin A."/>
            <person name="Chapman S.B."/>
            <person name="Chen Z."/>
            <person name="Freedman E."/>
            <person name="Gellesch M."/>
            <person name="Goldberg J."/>
            <person name="Griggs A."/>
            <person name="Gujja S."/>
            <person name="Heilman E.R."/>
            <person name="Heiman D."/>
            <person name="Hepburn T."/>
            <person name="Howarth C."/>
            <person name="Jen D."/>
            <person name="Larson L."/>
            <person name="Mehta T."/>
            <person name="Neiman D."/>
            <person name="Pearson M."/>
            <person name="Roberts A."/>
            <person name="Saif S."/>
            <person name="Shea T."/>
            <person name="Shenoy N."/>
            <person name="Sisk P."/>
            <person name="Stolte C."/>
            <person name="Sykes S."/>
            <person name="Walk T."/>
            <person name="White J."/>
            <person name="Yandava C."/>
            <person name="Haas B."/>
            <person name="Nusbaum C."/>
            <person name="Birren B."/>
        </authorList>
    </citation>
    <scope>NUCLEOTIDE SEQUENCE [LARGE SCALE GENOMIC DNA]</scope>
    <source>
        <strain evidence="4">R3-111a-1</strain>
    </source>
</reference>
<dbReference type="VEuPathDB" id="FungiDB:GGTG_13769"/>
<feature type="compositionally biased region" description="Low complexity" evidence="1">
    <location>
        <begin position="277"/>
        <end position="294"/>
    </location>
</feature>
<dbReference type="EnsemblFungi" id="EJT68664">
    <property type="protein sequence ID" value="EJT68664"/>
    <property type="gene ID" value="GGTG_13769"/>
</dbReference>
<reference evidence="3" key="4">
    <citation type="journal article" date="2015" name="G3 (Bethesda)">
        <title>Genome sequences of three phytopathogenic species of the Magnaporthaceae family of fungi.</title>
        <authorList>
            <person name="Okagaki L.H."/>
            <person name="Nunes C.C."/>
            <person name="Sailsbery J."/>
            <person name="Clay B."/>
            <person name="Brown D."/>
            <person name="John T."/>
            <person name="Oh Y."/>
            <person name="Young N."/>
            <person name="Fitzgerald M."/>
            <person name="Haas B.J."/>
            <person name="Zeng Q."/>
            <person name="Young S."/>
            <person name="Adiconis X."/>
            <person name="Fan L."/>
            <person name="Levin J.Z."/>
            <person name="Mitchell T.K."/>
            <person name="Okubara P.A."/>
            <person name="Farman M.L."/>
            <person name="Kohn L.M."/>
            <person name="Birren B."/>
            <person name="Ma L.-J."/>
            <person name="Dean R.A."/>
        </authorList>
    </citation>
    <scope>NUCLEOTIDE SEQUENCE</scope>
    <source>
        <strain evidence="3">R3-111a-1</strain>
    </source>
</reference>
<dbReference type="GeneID" id="20354227"/>
<accession>J3PJT0</accession>
<sequence length="336" mass="37214">MNVQLPPIDYATMPEWRWPADKLGIDMTTLFTDIYQKYNMQLSPIQQAEAFHHDVCEIATCASTEEEFYRLLGERKEQRLAELRNSFNKIATAITRHPALTSHVPNLWESIVSFAHRRTFDNLVKHLAIFIPDGYFEKQQQLLDGNKAKLARLAGKPYRGIDADGKRVDGSSDPPEKPDLPHLPLSPLPPMPPRGSSGPKEHPPELQPPIPSPPRSSSDSENQSPEQQSPEQQPPIAPPPQSPPPRPAARVRDAGTQTMEGRVTKRKPAAPRRTGGAAVPRKPARVAAQAEESVGGSGGGGVSRYNLRSRQGARTTGRTREQRGAITRGRRQRTRA</sequence>
<feature type="region of interest" description="Disordered" evidence="1">
    <location>
        <begin position="159"/>
        <end position="336"/>
    </location>
</feature>
<dbReference type="HOGENOM" id="CLU_855496_0_0_1"/>
<name>J3PJT0_GAET3</name>
<gene>
    <name evidence="3" type="primary">20354227</name>
    <name evidence="2" type="ORF">GGTG_13769</name>
</gene>
<dbReference type="RefSeq" id="XP_009229952.1">
    <property type="nucleotide sequence ID" value="XM_009231688.1"/>
</dbReference>
<dbReference type="AlphaFoldDB" id="J3PJT0"/>
<evidence type="ECO:0000313" key="4">
    <source>
        <dbReference type="Proteomes" id="UP000006039"/>
    </source>
</evidence>